<dbReference type="OrthoDB" id="9798269at2"/>
<evidence type="ECO:0000313" key="1">
    <source>
        <dbReference type="EMBL" id="TWJ03322.1"/>
    </source>
</evidence>
<name>A0A562UC02_9SPHI</name>
<proteinExistence type="predicted"/>
<dbReference type="AlphaFoldDB" id="A0A562UC02"/>
<dbReference type="RefSeq" id="WP_144909939.1">
    <property type="nucleotide sequence ID" value="NZ_VLLI01000002.1"/>
</dbReference>
<keyword evidence="2" id="KW-1185">Reference proteome</keyword>
<protein>
    <submittedName>
        <fullName evidence="1">Transcriptional regulator, AbiEi antitoxin, Type IV TA system</fullName>
    </submittedName>
</protein>
<dbReference type="EMBL" id="VLLI01000002">
    <property type="protein sequence ID" value="TWJ03322.1"/>
    <property type="molecule type" value="Genomic_DNA"/>
</dbReference>
<evidence type="ECO:0000313" key="2">
    <source>
        <dbReference type="Proteomes" id="UP000317010"/>
    </source>
</evidence>
<reference evidence="1 2" key="1">
    <citation type="submission" date="2019-07" db="EMBL/GenBank/DDBJ databases">
        <title>Genomic Encyclopedia of Archaeal and Bacterial Type Strains, Phase II (KMG-II): from individual species to whole genera.</title>
        <authorList>
            <person name="Goeker M."/>
        </authorList>
    </citation>
    <scope>NUCLEOTIDE SEQUENCE [LARGE SCALE GENOMIC DNA]</scope>
    <source>
        <strain evidence="1 2">ATCC BAA-1854</strain>
    </source>
</reference>
<sequence>MDIYQTIGNYSKQPITHQLLMSWLKDYKRPNDKINSLKSEGVLASVKKGIYIAGPKSYPGRPENALLANHLLGPSYLSVESALSFHGIIPERVYAISSMTTKASRDFKTSLGLFTYIHLPLPYYAFGINMVKLTSEQYAMIASPEKAICDKIISTSGLILRSATSAGNYLIDNLRIDEEILKGLNTQMINEWLPDAPKKESLQMIVKMIESL</sequence>
<comment type="caution">
    <text evidence="1">The sequence shown here is derived from an EMBL/GenBank/DDBJ whole genome shotgun (WGS) entry which is preliminary data.</text>
</comment>
<dbReference type="Proteomes" id="UP000317010">
    <property type="component" value="Unassembled WGS sequence"/>
</dbReference>
<accession>A0A562UC02</accession>
<gene>
    <name evidence="1" type="ORF">JN11_00860</name>
</gene>
<organism evidence="1 2">
    <name type="scientific">Mucilaginibacter frigoritolerans</name>
    <dbReference type="NCBI Taxonomy" id="652788"/>
    <lineage>
        <taxon>Bacteria</taxon>
        <taxon>Pseudomonadati</taxon>
        <taxon>Bacteroidota</taxon>
        <taxon>Sphingobacteriia</taxon>
        <taxon>Sphingobacteriales</taxon>
        <taxon>Sphingobacteriaceae</taxon>
        <taxon>Mucilaginibacter</taxon>
    </lineage>
</organism>